<organism evidence="3 4">
    <name type="scientific">Nitrospirillum iridis</name>
    <dbReference type="NCBI Taxonomy" id="765888"/>
    <lineage>
        <taxon>Bacteria</taxon>
        <taxon>Pseudomonadati</taxon>
        <taxon>Pseudomonadota</taxon>
        <taxon>Alphaproteobacteria</taxon>
        <taxon>Rhodospirillales</taxon>
        <taxon>Azospirillaceae</taxon>
        <taxon>Nitrospirillum</taxon>
    </lineage>
</organism>
<dbReference type="Pfam" id="PF14323">
    <property type="entry name" value="GxGYxYP_C"/>
    <property type="match status" value="1"/>
</dbReference>
<dbReference type="Pfam" id="PF20958">
    <property type="entry name" value="GxGYxYP_N_3rd"/>
    <property type="match status" value="1"/>
</dbReference>
<evidence type="ECO:0000313" key="3">
    <source>
        <dbReference type="EMBL" id="MBB6254653.1"/>
    </source>
</evidence>
<dbReference type="InterPro" id="IPR038410">
    <property type="entry name" value="GxGYxYP_C_sf"/>
</dbReference>
<dbReference type="Proteomes" id="UP000539175">
    <property type="component" value="Unassembled WGS sequence"/>
</dbReference>
<reference evidence="3 4" key="1">
    <citation type="submission" date="2020-08" db="EMBL/GenBank/DDBJ databases">
        <title>Genomic Encyclopedia of Type Strains, Phase IV (KMG-IV): sequencing the most valuable type-strain genomes for metagenomic binning, comparative biology and taxonomic classification.</title>
        <authorList>
            <person name="Goeker M."/>
        </authorList>
    </citation>
    <scope>NUCLEOTIDE SEQUENCE [LARGE SCALE GENOMIC DNA]</scope>
    <source>
        <strain evidence="3 4">DSM 22198</strain>
    </source>
</reference>
<evidence type="ECO:0000259" key="1">
    <source>
        <dbReference type="Pfam" id="PF14323"/>
    </source>
</evidence>
<keyword evidence="4" id="KW-1185">Reference proteome</keyword>
<dbReference type="PANTHER" id="PTHR37321:SF1">
    <property type="entry name" value="EXPORTED PROTEIN"/>
    <property type="match status" value="1"/>
</dbReference>
<comment type="caution">
    <text evidence="3">The sequence shown here is derived from an EMBL/GenBank/DDBJ whole genome shotgun (WGS) entry which is preliminary data.</text>
</comment>
<dbReference type="InterPro" id="IPR048309">
    <property type="entry name" value="GxGYxYP_N_3rd"/>
</dbReference>
<protein>
    <recommendedName>
        <fullName evidence="5">GxGYxYP putative glycoside hydrolase C-terminal domain-containing protein</fullName>
    </recommendedName>
</protein>
<gene>
    <name evidence="3" type="ORF">FHS74_005243</name>
</gene>
<sequence>MQRHAGDGTGGMEPIMTFSLLHVIPNAVYNAMTSAEKLLFSALQGLASRGPKAIYCVSNNFNDLSFEPLAADFWLQKIDIKQESVEDYWKLLTSYKNINHYILCDIENNGDSVNIATSLSGILGAIPVDVSLKDRVESLKFNMAEDVTKWKFDKFLKKYSDSISKSMAVELNPNIFWGPRDYAVANQAVVIYGATQRASILTLLEAPAPIYGWGPTDQFGEKAFITDVGKAGDYYVAADAAFNLTVFNGLDVSPTSVPAAVSSFPAGRAQPKKKVYVAFMMSDGDNLQWLLNRGNCSNWWGNSSRGTLPVGWTFSPSLYNLAPVIWNYYIGTKTENDEIICGPSGIGYVFDNIAQSDNFVSFLSLTGKLMSDANINLVSVFGNQYPNSEYLQGYADQDAVSGVMYVSYTPWVVPNSTALNKYNNKTVIPMNINLDGDVNVVAKKILGNPPSPPFYMVYVNAWGSNGDNDPWALMNGLYDALKDKNVEFVLPSVLFSMAESHS</sequence>
<name>A0A7X0EF73_9PROT</name>
<dbReference type="PANTHER" id="PTHR37321">
    <property type="entry name" value="EXPORTED PROTEIN-RELATED"/>
    <property type="match status" value="1"/>
</dbReference>
<dbReference type="RefSeq" id="WP_184807186.1">
    <property type="nucleotide sequence ID" value="NZ_JACIIZ010000019.1"/>
</dbReference>
<dbReference type="Gene3D" id="3.20.20.490">
    <property type="entry name" value="GxGYxYP glycoside hydrolase, C-terminal domain"/>
    <property type="match status" value="1"/>
</dbReference>
<evidence type="ECO:0000259" key="2">
    <source>
        <dbReference type="Pfam" id="PF20958"/>
    </source>
</evidence>
<dbReference type="InterPro" id="IPR025832">
    <property type="entry name" value="GxGYxYP_C"/>
</dbReference>
<evidence type="ECO:0008006" key="5">
    <source>
        <dbReference type="Google" id="ProtNLM"/>
    </source>
</evidence>
<dbReference type="AlphaFoldDB" id="A0A7X0EF73"/>
<accession>A0A7X0EF73</accession>
<evidence type="ECO:0000313" key="4">
    <source>
        <dbReference type="Proteomes" id="UP000539175"/>
    </source>
</evidence>
<proteinExistence type="predicted"/>
<feature type="domain" description="GxGYxYP putative glycoside hydrolase third N-terminal" evidence="2">
    <location>
        <begin position="166"/>
        <end position="247"/>
    </location>
</feature>
<dbReference type="EMBL" id="JACIIZ010000019">
    <property type="protein sequence ID" value="MBB6254653.1"/>
    <property type="molecule type" value="Genomic_DNA"/>
</dbReference>
<feature type="domain" description="GxGYxYP putative glycoside hydrolase C-terminal" evidence="1">
    <location>
        <begin position="273"/>
        <end position="498"/>
    </location>
</feature>